<name>A0A0D0EZ79_9FLAO</name>
<gene>
    <name evidence="2" type="ORF">B0A73_17720</name>
    <name evidence="1" type="ORF">IW18_20380</name>
</gene>
<dbReference type="OrthoDB" id="1337491at2"/>
<evidence type="ECO:0000313" key="4">
    <source>
        <dbReference type="Proteomes" id="UP000198302"/>
    </source>
</evidence>
<protein>
    <recommendedName>
        <fullName evidence="5">Phage capsid protein</fullName>
    </recommendedName>
</protein>
<dbReference type="Proteomes" id="UP000198302">
    <property type="component" value="Unassembled WGS sequence"/>
</dbReference>
<evidence type="ECO:0000313" key="2">
    <source>
        <dbReference type="EMBL" id="OXA85188.1"/>
    </source>
</evidence>
<sequence length="306" mass="32921">MAYNVSQLANYTEEQNFPILKASILGAKTASLFQLQTGIKSSSAINLMDVDVVLQNNSVGSDVAGGGDVKFSQRMLSVAPIAVREFFDPKVLNQKFIQSQMKAGSADDEIVFEKEIVDAVTDKVAAKMENALWKGDTTLTSNSDLKHFDGYLKLINSATGVTATSAATFTAANAIASIDALYTAIPVEVLDAEDMAIYMGRDYFRTYTTALKTANLFHYNADSTDGEITIPGTQIKIIALNGLNGSKAVVAGRKSNFWIGTDLDGEEDSASTVYIDAIEKVKMKIAFKYGAQIAFPSEVTVLKVTA</sequence>
<evidence type="ECO:0008006" key="5">
    <source>
        <dbReference type="Google" id="ProtNLM"/>
    </source>
</evidence>
<comment type="caution">
    <text evidence="1">The sequence shown here is derived from an EMBL/GenBank/DDBJ whole genome shotgun (WGS) entry which is preliminary data.</text>
</comment>
<proteinExistence type="predicted"/>
<dbReference type="EMBL" id="JPRK01000021">
    <property type="protein sequence ID" value="KIO50947.1"/>
    <property type="molecule type" value="Genomic_DNA"/>
</dbReference>
<reference evidence="1 3" key="1">
    <citation type="submission" date="2015-01" db="EMBL/GenBank/DDBJ databases">
        <title>Genome of Flavobacterium hibernum DSM 12611.</title>
        <authorList>
            <person name="Stropko S.J."/>
            <person name="Pipes S.E."/>
            <person name="Newman J.D."/>
        </authorList>
    </citation>
    <scope>NUCLEOTIDE SEQUENCE [LARGE SCALE GENOMIC DNA]</scope>
    <source>
        <strain evidence="1 3">DSM 12611</strain>
    </source>
</reference>
<accession>A0A0D0EZ79</accession>
<evidence type="ECO:0000313" key="3">
    <source>
        <dbReference type="Proteomes" id="UP000032061"/>
    </source>
</evidence>
<dbReference type="RefSeq" id="WP_041520018.1">
    <property type="nucleotide sequence ID" value="NZ_JPRK01000021.1"/>
</dbReference>
<dbReference type="AlphaFoldDB" id="A0A0D0EZ79"/>
<evidence type="ECO:0000313" key="1">
    <source>
        <dbReference type="EMBL" id="KIO50947.1"/>
    </source>
</evidence>
<reference evidence="2 4" key="2">
    <citation type="submission" date="2016-11" db="EMBL/GenBank/DDBJ databases">
        <title>Whole genomes of Flavobacteriaceae.</title>
        <authorList>
            <person name="Stine C."/>
            <person name="Li C."/>
            <person name="Tadesse D."/>
        </authorList>
    </citation>
    <scope>NUCLEOTIDE SEQUENCE [LARGE SCALE GENOMIC DNA]</scope>
    <source>
        <strain evidence="2 4">ATCC 51468</strain>
    </source>
</reference>
<organism evidence="1 3">
    <name type="scientific">Flavobacterium hibernum</name>
    <dbReference type="NCBI Taxonomy" id="37752"/>
    <lineage>
        <taxon>Bacteria</taxon>
        <taxon>Pseudomonadati</taxon>
        <taxon>Bacteroidota</taxon>
        <taxon>Flavobacteriia</taxon>
        <taxon>Flavobacteriales</taxon>
        <taxon>Flavobacteriaceae</taxon>
        <taxon>Flavobacterium</taxon>
    </lineage>
</organism>
<keyword evidence="4" id="KW-1185">Reference proteome</keyword>
<dbReference type="Proteomes" id="UP000032061">
    <property type="component" value="Unassembled WGS sequence"/>
</dbReference>
<dbReference type="EMBL" id="MUGX01000026">
    <property type="protein sequence ID" value="OXA85188.1"/>
    <property type="molecule type" value="Genomic_DNA"/>
</dbReference>